<name>A0A8T2KMJ6_9PIPI</name>
<dbReference type="EMBL" id="JAACNH010000001">
    <property type="protein sequence ID" value="KAG8456547.1"/>
    <property type="molecule type" value="Genomic_DNA"/>
</dbReference>
<protein>
    <recommendedName>
        <fullName evidence="4">Microtubule-associated serine/threonine-protein kinase 4</fullName>
    </recommendedName>
</protein>
<proteinExistence type="predicted"/>
<dbReference type="AlphaFoldDB" id="A0A8T2KMJ6"/>
<dbReference type="Proteomes" id="UP000812440">
    <property type="component" value="Chromosome 1"/>
</dbReference>
<gene>
    <name evidence="2" type="ORF">GDO86_002361</name>
</gene>
<sequence>MEDKVLVDCSSSSSSLSSSGSQTLSEGGAMEHRRGSSTDSEGQQNSEEVEEGGRRRLARGLERPTQPGGQEEEEELDRILSPPCVLSRKCSNPEVSLKPAKSVKYKNQLSEDGRILRRGSLGGALTGRYLLPSGTGQSMWQASGEASNLVRMRSQALGQSAPSLTASLSTAL</sequence>
<evidence type="ECO:0000256" key="1">
    <source>
        <dbReference type="SAM" id="MobiDB-lite"/>
    </source>
</evidence>
<feature type="region of interest" description="Disordered" evidence="1">
    <location>
        <begin position="1"/>
        <end position="82"/>
    </location>
</feature>
<reference evidence="2" key="1">
    <citation type="thesis" date="2020" institute="ProQuest LLC" country="789 East Eisenhower Parkway, Ann Arbor, MI, USA">
        <title>Comparative Genomics and Chromosome Evolution.</title>
        <authorList>
            <person name="Mudd A.B."/>
        </authorList>
    </citation>
    <scope>NUCLEOTIDE SEQUENCE</scope>
    <source>
        <strain evidence="2">Female2</strain>
        <tissue evidence="2">Blood</tissue>
    </source>
</reference>
<evidence type="ECO:0008006" key="4">
    <source>
        <dbReference type="Google" id="ProtNLM"/>
    </source>
</evidence>
<feature type="compositionally biased region" description="Low complexity" evidence="1">
    <location>
        <begin position="10"/>
        <end position="21"/>
    </location>
</feature>
<feature type="compositionally biased region" description="Basic and acidic residues" evidence="1">
    <location>
        <begin position="51"/>
        <end position="62"/>
    </location>
</feature>
<evidence type="ECO:0000313" key="3">
    <source>
        <dbReference type="Proteomes" id="UP000812440"/>
    </source>
</evidence>
<dbReference type="OrthoDB" id="9946270at2759"/>
<evidence type="ECO:0000313" key="2">
    <source>
        <dbReference type="EMBL" id="KAG8456547.1"/>
    </source>
</evidence>
<keyword evidence="3" id="KW-1185">Reference proteome</keyword>
<organism evidence="2 3">
    <name type="scientific">Hymenochirus boettgeri</name>
    <name type="common">Congo dwarf clawed frog</name>
    <dbReference type="NCBI Taxonomy" id="247094"/>
    <lineage>
        <taxon>Eukaryota</taxon>
        <taxon>Metazoa</taxon>
        <taxon>Chordata</taxon>
        <taxon>Craniata</taxon>
        <taxon>Vertebrata</taxon>
        <taxon>Euteleostomi</taxon>
        <taxon>Amphibia</taxon>
        <taxon>Batrachia</taxon>
        <taxon>Anura</taxon>
        <taxon>Pipoidea</taxon>
        <taxon>Pipidae</taxon>
        <taxon>Pipinae</taxon>
        <taxon>Hymenochirus</taxon>
    </lineage>
</organism>
<feature type="compositionally biased region" description="Polar residues" evidence="1">
    <location>
        <begin position="37"/>
        <end position="46"/>
    </location>
</feature>
<accession>A0A8T2KMJ6</accession>
<comment type="caution">
    <text evidence="2">The sequence shown here is derived from an EMBL/GenBank/DDBJ whole genome shotgun (WGS) entry which is preliminary data.</text>
</comment>